<reference evidence="3" key="2">
    <citation type="submission" date="2023-05" db="EMBL/GenBank/DDBJ databases">
        <authorList>
            <consortium name="Lawrence Berkeley National Laboratory"/>
            <person name="Steindorff A."/>
            <person name="Hensen N."/>
            <person name="Bonometti L."/>
            <person name="Westerberg I."/>
            <person name="Brannstrom I.O."/>
            <person name="Guillou S."/>
            <person name="Cros-Aarteil S."/>
            <person name="Calhoun S."/>
            <person name="Haridas S."/>
            <person name="Kuo A."/>
            <person name="Mondo S."/>
            <person name="Pangilinan J."/>
            <person name="Riley R."/>
            <person name="Labutti K."/>
            <person name="Andreopoulos B."/>
            <person name="Lipzen A."/>
            <person name="Chen C."/>
            <person name="Yanf M."/>
            <person name="Daum C."/>
            <person name="Ng V."/>
            <person name="Clum A."/>
            <person name="Ohm R."/>
            <person name="Martin F."/>
            <person name="Silar P."/>
            <person name="Natvig D."/>
            <person name="Lalanne C."/>
            <person name="Gautier V."/>
            <person name="Ament-Velasquez S.L."/>
            <person name="Kruys A."/>
            <person name="Hutchinson M.I."/>
            <person name="Powell A.J."/>
            <person name="Barry K."/>
            <person name="Miller A.N."/>
            <person name="Grigoriev I.V."/>
            <person name="Debuchy R."/>
            <person name="Gladieux P."/>
            <person name="Thoren M.H."/>
            <person name="Johannesson H."/>
        </authorList>
    </citation>
    <scope>NUCLEOTIDE SEQUENCE</scope>
    <source>
        <strain evidence="3">CBS 731.68</strain>
    </source>
</reference>
<evidence type="ECO:0000256" key="1">
    <source>
        <dbReference type="SAM" id="MobiDB-lite"/>
    </source>
</evidence>
<sequence>MGKFGIHDHCAKDLAHDFRRMILELAEELAFHNPARVFELLAGLCSLASSNGLHGERHGPDEVSANVTAVHMDNAAVDGVSRPSLRRNTARRNVVPAYSHDCAAIGDNGVTQRDKDNKPMAQQGYQYTLQGLAPPQQAQPQMHQQLQHQQQQRHQQQMHQQMQTSQVEYQQPQQQSSQQPPQQHQQHQQQQQQQQQGQQQQSQHQQGQQHGRPQMALLPPPQDRLYNTWNDLREDVKAFCKSQGYAVVIISSLNRDAEGNYRRYNMCCAKGGKNYTSHSKGLRQTQSTKTGCPMRLKAIREKAWPYNDKWHVIVQCAEHNHEPFTGGPNANAPSQFRKIEADGMRWLMIMHREAQCDLRQLTIGIRISFGDKYQYVKKTDVRNCLAKIKREEDRKAAAAAAAAAMPANQPYTIIPASHLPPPPPPVQVEKMPQLPPELQVPDPDMESDDDDDQEDEEQL</sequence>
<feature type="compositionally biased region" description="Low complexity" evidence="1">
    <location>
        <begin position="170"/>
        <end position="211"/>
    </location>
</feature>
<protein>
    <recommendedName>
        <fullName evidence="2">FAR1 domain-containing protein</fullName>
    </recommendedName>
</protein>
<evidence type="ECO:0000313" key="4">
    <source>
        <dbReference type="Proteomes" id="UP001302602"/>
    </source>
</evidence>
<feature type="region of interest" description="Disordered" evidence="1">
    <location>
        <begin position="412"/>
        <end position="459"/>
    </location>
</feature>
<feature type="domain" description="FAR1" evidence="2">
    <location>
        <begin position="238"/>
        <end position="322"/>
    </location>
</feature>
<feature type="region of interest" description="Disordered" evidence="1">
    <location>
        <begin position="134"/>
        <end position="223"/>
    </location>
</feature>
<dbReference type="Pfam" id="PF03101">
    <property type="entry name" value="FAR1"/>
    <property type="match status" value="1"/>
</dbReference>
<proteinExistence type="predicted"/>
<gene>
    <name evidence="3" type="ORF">N657DRAFT_632456</name>
</gene>
<feature type="compositionally biased region" description="Acidic residues" evidence="1">
    <location>
        <begin position="443"/>
        <end position="459"/>
    </location>
</feature>
<accession>A0AAN6U5I4</accession>
<dbReference type="Proteomes" id="UP001302602">
    <property type="component" value="Unassembled WGS sequence"/>
</dbReference>
<reference evidence="3" key="1">
    <citation type="journal article" date="2023" name="Mol. Phylogenet. Evol.">
        <title>Genome-scale phylogeny and comparative genomics of the fungal order Sordariales.</title>
        <authorList>
            <person name="Hensen N."/>
            <person name="Bonometti L."/>
            <person name="Westerberg I."/>
            <person name="Brannstrom I.O."/>
            <person name="Guillou S."/>
            <person name="Cros-Aarteil S."/>
            <person name="Calhoun S."/>
            <person name="Haridas S."/>
            <person name="Kuo A."/>
            <person name="Mondo S."/>
            <person name="Pangilinan J."/>
            <person name="Riley R."/>
            <person name="LaButti K."/>
            <person name="Andreopoulos B."/>
            <person name="Lipzen A."/>
            <person name="Chen C."/>
            <person name="Yan M."/>
            <person name="Daum C."/>
            <person name="Ng V."/>
            <person name="Clum A."/>
            <person name="Steindorff A."/>
            <person name="Ohm R.A."/>
            <person name="Martin F."/>
            <person name="Silar P."/>
            <person name="Natvig D.O."/>
            <person name="Lalanne C."/>
            <person name="Gautier V."/>
            <person name="Ament-Velasquez S.L."/>
            <person name="Kruys A."/>
            <person name="Hutchinson M.I."/>
            <person name="Powell A.J."/>
            <person name="Barry K."/>
            <person name="Miller A.N."/>
            <person name="Grigoriev I.V."/>
            <person name="Debuchy R."/>
            <person name="Gladieux P."/>
            <person name="Hiltunen Thoren M."/>
            <person name="Johannesson H."/>
        </authorList>
    </citation>
    <scope>NUCLEOTIDE SEQUENCE</scope>
    <source>
        <strain evidence="3">CBS 731.68</strain>
    </source>
</reference>
<dbReference type="AlphaFoldDB" id="A0AAN6U5I4"/>
<organism evidence="3 4">
    <name type="scientific">Parathielavia appendiculata</name>
    <dbReference type="NCBI Taxonomy" id="2587402"/>
    <lineage>
        <taxon>Eukaryota</taxon>
        <taxon>Fungi</taxon>
        <taxon>Dikarya</taxon>
        <taxon>Ascomycota</taxon>
        <taxon>Pezizomycotina</taxon>
        <taxon>Sordariomycetes</taxon>
        <taxon>Sordariomycetidae</taxon>
        <taxon>Sordariales</taxon>
        <taxon>Chaetomiaceae</taxon>
        <taxon>Parathielavia</taxon>
    </lineage>
</organism>
<feature type="compositionally biased region" description="Low complexity" evidence="1">
    <location>
        <begin position="134"/>
        <end position="163"/>
    </location>
</feature>
<dbReference type="EMBL" id="MU853225">
    <property type="protein sequence ID" value="KAK4126370.1"/>
    <property type="molecule type" value="Genomic_DNA"/>
</dbReference>
<evidence type="ECO:0000259" key="2">
    <source>
        <dbReference type="Pfam" id="PF03101"/>
    </source>
</evidence>
<keyword evidence="4" id="KW-1185">Reference proteome</keyword>
<evidence type="ECO:0000313" key="3">
    <source>
        <dbReference type="EMBL" id="KAK4126370.1"/>
    </source>
</evidence>
<dbReference type="RefSeq" id="XP_062650141.1">
    <property type="nucleotide sequence ID" value="XM_062791143.1"/>
</dbReference>
<comment type="caution">
    <text evidence="3">The sequence shown here is derived from an EMBL/GenBank/DDBJ whole genome shotgun (WGS) entry which is preliminary data.</text>
</comment>
<name>A0AAN6U5I4_9PEZI</name>
<dbReference type="GeneID" id="87827912"/>
<dbReference type="InterPro" id="IPR004330">
    <property type="entry name" value="FAR1_DNA_bnd_dom"/>
</dbReference>